<dbReference type="AlphaFoldDB" id="A0AAN7YVL9"/>
<proteinExistence type="predicted"/>
<feature type="compositionally biased region" description="Polar residues" evidence="1">
    <location>
        <begin position="160"/>
        <end position="174"/>
    </location>
</feature>
<keyword evidence="3" id="KW-1185">Reference proteome</keyword>
<comment type="caution">
    <text evidence="2">The sequence shown here is derived from an EMBL/GenBank/DDBJ whole genome shotgun (WGS) entry which is preliminary data.</text>
</comment>
<protein>
    <submittedName>
        <fullName evidence="2">Uncharacterized protein</fullName>
    </submittedName>
</protein>
<dbReference type="EMBL" id="JAVFKY010000002">
    <property type="protein sequence ID" value="KAK5580041.1"/>
    <property type="molecule type" value="Genomic_DNA"/>
</dbReference>
<sequence>MTSKKRSLPQVEDDWNGYESLMNVKPKERYDIKASIFDLNTIRDSALFEKERFSLCLSPPKEKPGTFKFSKSPTSPKNKIPNNSPPKQQRETFQLLQTNQNNTGNGVGGINKVKKELPPSIQNQQTHQYNTRKVPTSMTTQQTQQTQQKQPQYLTKPLSNIPNSPIKSLSQLPNSPLRKRFSSTSNSLQPSTPSSINTQQPPIKKLATNNNGVNQTTITTPPHNLQNRPATPTRPTNPVLNNKPSTPVKPISLVNKPLTPSKQPLLTTNDLNNNNNNNNNINITATTPKLTLSKNVNNNVLTTMDQSRLESRIKSLEIENKIINSKLEEKDQIIDTLSGRVSELEFQLANFMLEVKMCILEKEK</sequence>
<feature type="region of interest" description="Disordered" evidence="1">
    <location>
        <begin position="119"/>
        <end position="279"/>
    </location>
</feature>
<name>A0AAN7YVL9_9MYCE</name>
<feature type="region of interest" description="Disordered" evidence="1">
    <location>
        <begin position="59"/>
        <end position="89"/>
    </location>
</feature>
<feature type="compositionally biased region" description="Polar residues" evidence="1">
    <location>
        <begin position="258"/>
        <end position="271"/>
    </location>
</feature>
<evidence type="ECO:0000313" key="2">
    <source>
        <dbReference type="EMBL" id="KAK5580041.1"/>
    </source>
</evidence>
<reference evidence="2 3" key="1">
    <citation type="submission" date="2023-11" db="EMBL/GenBank/DDBJ databases">
        <title>Dfirmibasis_genome.</title>
        <authorList>
            <person name="Edelbroek B."/>
            <person name="Kjellin J."/>
            <person name="Jerlstrom-Hultqvist J."/>
            <person name="Soderbom F."/>
        </authorList>
    </citation>
    <scope>NUCLEOTIDE SEQUENCE [LARGE SCALE GENOMIC DNA]</scope>
    <source>
        <strain evidence="2 3">TNS-C-14</strain>
    </source>
</reference>
<feature type="compositionally biased region" description="Low complexity" evidence="1">
    <location>
        <begin position="227"/>
        <end position="238"/>
    </location>
</feature>
<feature type="compositionally biased region" description="Low complexity" evidence="1">
    <location>
        <begin position="139"/>
        <end position="158"/>
    </location>
</feature>
<organism evidence="2 3">
    <name type="scientific">Dictyostelium firmibasis</name>
    <dbReference type="NCBI Taxonomy" id="79012"/>
    <lineage>
        <taxon>Eukaryota</taxon>
        <taxon>Amoebozoa</taxon>
        <taxon>Evosea</taxon>
        <taxon>Eumycetozoa</taxon>
        <taxon>Dictyostelia</taxon>
        <taxon>Dictyosteliales</taxon>
        <taxon>Dictyosteliaceae</taxon>
        <taxon>Dictyostelium</taxon>
    </lineage>
</organism>
<feature type="compositionally biased region" description="Low complexity" evidence="1">
    <location>
        <begin position="70"/>
        <end position="87"/>
    </location>
</feature>
<dbReference type="Proteomes" id="UP001344447">
    <property type="component" value="Unassembled WGS sequence"/>
</dbReference>
<gene>
    <name evidence="2" type="ORF">RB653_000054</name>
</gene>
<feature type="compositionally biased region" description="Polar residues" evidence="1">
    <location>
        <begin position="120"/>
        <end position="138"/>
    </location>
</feature>
<evidence type="ECO:0000256" key="1">
    <source>
        <dbReference type="SAM" id="MobiDB-lite"/>
    </source>
</evidence>
<accession>A0AAN7YVL9</accession>
<evidence type="ECO:0000313" key="3">
    <source>
        <dbReference type="Proteomes" id="UP001344447"/>
    </source>
</evidence>
<feature type="compositionally biased region" description="Polar residues" evidence="1">
    <location>
        <begin position="182"/>
        <end position="226"/>
    </location>
</feature>